<feature type="non-terminal residue" evidence="1">
    <location>
        <position position="104"/>
    </location>
</feature>
<accession>A0ABU3ES12</accession>
<sequence>MKQELLKWIYENKVGRPSVFGLGTVETVYMDDLIEMINELEEPQVTNEQAWNKIAETYPETAQNLRITLDHAVYGHEAEPQKVKVPAFVAEKMKRYKSALWMLS</sequence>
<evidence type="ECO:0000313" key="2">
    <source>
        <dbReference type="Proteomes" id="UP001256547"/>
    </source>
</evidence>
<proteinExistence type="predicted"/>
<reference evidence="1 2" key="1">
    <citation type="submission" date="2023-03" db="EMBL/GenBank/DDBJ databases">
        <authorList>
            <person name="Shen W."/>
            <person name="Cai J."/>
        </authorList>
    </citation>
    <scope>NUCLEOTIDE SEQUENCE [LARGE SCALE GENOMIC DNA]</scope>
    <source>
        <strain evidence="1 2">P72-2</strain>
    </source>
</reference>
<dbReference type="EMBL" id="JARPYR010000028">
    <property type="protein sequence ID" value="MDT2597645.1"/>
    <property type="molecule type" value="Genomic_DNA"/>
</dbReference>
<comment type="caution">
    <text evidence="1">The sequence shown here is derived from an EMBL/GenBank/DDBJ whole genome shotgun (WGS) entry which is preliminary data.</text>
</comment>
<evidence type="ECO:0000313" key="1">
    <source>
        <dbReference type="EMBL" id="MDT2597645.1"/>
    </source>
</evidence>
<keyword evidence="2" id="KW-1185">Reference proteome</keyword>
<protein>
    <submittedName>
        <fullName evidence="1">DUF1642 domain-containing protein</fullName>
    </submittedName>
</protein>
<dbReference type="Proteomes" id="UP001256547">
    <property type="component" value="Unassembled WGS sequence"/>
</dbReference>
<gene>
    <name evidence="1" type="ORF">P7D39_11610</name>
</gene>
<organism evidence="1 2">
    <name type="scientific">Enterococcus dongliensis</name>
    <dbReference type="NCBI Taxonomy" id="2559925"/>
    <lineage>
        <taxon>Bacteria</taxon>
        <taxon>Bacillati</taxon>
        <taxon>Bacillota</taxon>
        <taxon>Bacilli</taxon>
        <taxon>Lactobacillales</taxon>
        <taxon>Enterococcaceae</taxon>
        <taxon>Enterococcus</taxon>
    </lineage>
</organism>
<name>A0ABU3ES12_9ENTE</name>